<dbReference type="STRING" id="415015.SAMN05660462_01543"/>
<dbReference type="InterPro" id="IPR001020">
    <property type="entry name" value="PTS_HPr_His_P_site"/>
</dbReference>
<keyword evidence="1 3" id="KW-0489">Methyltransferase</keyword>
<dbReference type="EMBL" id="FNQE01000015">
    <property type="protein sequence ID" value="SDZ01892.1"/>
    <property type="molecule type" value="Genomic_DNA"/>
</dbReference>
<keyword evidence="4" id="KW-1185">Reference proteome</keyword>
<keyword evidence="2 3" id="KW-0808">Transferase</keyword>
<dbReference type="PANTHER" id="PTHR43542:SF1">
    <property type="entry name" value="METHYLTRANSFERASE"/>
    <property type="match status" value="1"/>
</dbReference>
<dbReference type="InterPro" id="IPR029063">
    <property type="entry name" value="SAM-dependent_MTases_sf"/>
</dbReference>
<protein>
    <submittedName>
        <fullName evidence="3">16S rRNA (Guanine(966)-N(2))-methyltransferase RsmD</fullName>
    </submittedName>
</protein>
<evidence type="ECO:0000256" key="1">
    <source>
        <dbReference type="ARBA" id="ARBA00022603"/>
    </source>
</evidence>
<dbReference type="GO" id="GO:0008168">
    <property type="term" value="F:methyltransferase activity"/>
    <property type="evidence" value="ECO:0007669"/>
    <property type="project" value="UniProtKB-KW"/>
</dbReference>
<dbReference type="Proteomes" id="UP000198625">
    <property type="component" value="Unassembled WGS sequence"/>
</dbReference>
<dbReference type="Gene3D" id="3.40.50.150">
    <property type="entry name" value="Vaccinia Virus protein VP39"/>
    <property type="match status" value="1"/>
</dbReference>
<reference evidence="3 4" key="1">
    <citation type="submission" date="2016-10" db="EMBL/GenBank/DDBJ databases">
        <authorList>
            <person name="de Groot N.N."/>
        </authorList>
    </citation>
    <scope>NUCLEOTIDE SEQUENCE [LARGE SCALE GENOMIC DNA]</scope>
    <source>
        <strain evidence="3 4">DSM 21650</strain>
    </source>
</reference>
<dbReference type="PANTHER" id="PTHR43542">
    <property type="entry name" value="METHYLTRANSFERASE"/>
    <property type="match status" value="1"/>
</dbReference>
<dbReference type="Pfam" id="PF03602">
    <property type="entry name" value="Cons_hypoth95"/>
    <property type="match status" value="1"/>
</dbReference>
<dbReference type="GO" id="GO:0003676">
    <property type="term" value="F:nucleic acid binding"/>
    <property type="evidence" value="ECO:0007669"/>
    <property type="project" value="InterPro"/>
</dbReference>
<dbReference type="InterPro" id="IPR002052">
    <property type="entry name" value="DNA_methylase_N6_adenine_CS"/>
</dbReference>
<dbReference type="SUPFAM" id="SSF53335">
    <property type="entry name" value="S-adenosyl-L-methionine-dependent methyltransferases"/>
    <property type="match status" value="1"/>
</dbReference>
<gene>
    <name evidence="3" type="ORF">SAMN05660462_01543</name>
</gene>
<dbReference type="NCBIfam" id="TIGR00095">
    <property type="entry name" value="16S rRNA (guanine(966)-N(2))-methyltransferase RsmD"/>
    <property type="match status" value="1"/>
</dbReference>
<dbReference type="AlphaFoldDB" id="A0A1H3PL12"/>
<dbReference type="OrthoDB" id="9803017at2"/>
<dbReference type="PROSITE" id="PS00092">
    <property type="entry name" value="N6_MTASE"/>
    <property type="match status" value="1"/>
</dbReference>
<dbReference type="CDD" id="cd02440">
    <property type="entry name" value="AdoMet_MTases"/>
    <property type="match status" value="1"/>
</dbReference>
<evidence type="ECO:0000313" key="3">
    <source>
        <dbReference type="EMBL" id="SDZ01892.1"/>
    </source>
</evidence>
<organism evidence="3 4">
    <name type="scientific">Proteiniborus ethanoligenes</name>
    <dbReference type="NCBI Taxonomy" id="415015"/>
    <lineage>
        <taxon>Bacteria</taxon>
        <taxon>Bacillati</taxon>
        <taxon>Bacillota</taxon>
        <taxon>Clostridia</taxon>
        <taxon>Eubacteriales</taxon>
        <taxon>Proteiniborus</taxon>
    </lineage>
</organism>
<evidence type="ECO:0000313" key="4">
    <source>
        <dbReference type="Proteomes" id="UP000198625"/>
    </source>
</evidence>
<evidence type="ECO:0000256" key="2">
    <source>
        <dbReference type="ARBA" id="ARBA00022679"/>
    </source>
</evidence>
<proteinExistence type="predicted"/>
<dbReference type="RefSeq" id="WP_091729455.1">
    <property type="nucleotide sequence ID" value="NZ_FNQE01000015.1"/>
</dbReference>
<name>A0A1H3PL12_9FIRM</name>
<sequence>MRVITGKLKGSKLISPKGLHTRPTSDKVKEAIFNILGNISEGSQVLDLYAGSGNVGIEFLSRGASKCYFIDCDTNSIKSIKENLSRTKLAEQAYVYKNIADKAISMLGSRGILFDYIFLDPPYEKNLIVPTLEKISICNILNENGIIITEHESKIVLPEYINYLFKKDFRKYGGTTISFYINGRLNNESSISRDI</sequence>
<accession>A0A1H3PL12</accession>
<dbReference type="PIRSF" id="PIRSF004553">
    <property type="entry name" value="CHP00095"/>
    <property type="match status" value="1"/>
</dbReference>
<dbReference type="PROSITE" id="PS00369">
    <property type="entry name" value="PTS_HPR_HIS"/>
    <property type="match status" value="1"/>
</dbReference>
<dbReference type="InterPro" id="IPR004398">
    <property type="entry name" value="RNA_MeTrfase_RsmD"/>
</dbReference>
<dbReference type="GO" id="GO:0031167">
    <property type="term" value="P:rRNA methylation"/>
    <property type="evidence" value="ECO:0007669"/>
    <property type="project" value="InterPro"/>
</dbReference>